<name>A0A438MEL7_9ACTN</name>
<evidence type="ECO:0000313" key="2">
    <source>
        <dbReference type="EMBL" id="RVX43961.1"/>
    </source>
</evidence>
<organism evidence="2 3">
    <name type="scientific">Nonomuraea polychroma</name>
    <dbReference type="NCBI Taxonomy" id="46176"/>
    <lineage>
        <taxon>Bacteria</taxon>
        <taxon>Bacillati</taxon>
        <taxon>Actinomycetota</taxon>
        <taxon>Actinomycetes</taxon>
        <taxon>Streptosporangiales</taxon>
        <taxon>Streptosporangiaceae</taxon>
        <taxon>Nonomuraea</taxon>
    </lineage>
</organism>
<keyword evidence="1" id="KW-0812">Transmembrane</keyword>
<dbReference type="Proteomes" id="UP000284824">
    <property type="component" value="Unassembled WGS sequence"/>
</dbReference>
<dbReference type="EMBL" id="SAUN01000001">
    <property type="protein sequence ID" value="RVX43961.1"/>
    <property type="molecule type" value="Genomic_DNA"/>
</dbReference>
<comment type="caution">
    <text evidence="2">The sequence shown here is derived from an EMBL/GenBank/DDBJ whole genome shotgun (WGS) entry which is preliminary data.</text>
</comment>
<proteinExistence type="predicted"/>
<accession>A0A438MEL7</accession>
<protein>
    <recommendedName>
        <fullName evidence="4">Aa3 type cytochrome c oxidase subunit IV</fullName>
    </recommendedName>
</protein>
<evidence type="ECO:0000313" key="3">
    <source>
        <dbReference type="Proteomes" id="UP000284824"/>
    </source>
</evidence>
<keyword evidence="1" id="KW-1133">Transmembrane helix</keyword>
<evidence type="ECO:0000256" key="1">
    <source>
        <dbReference type="SAM" id="Phobius"/>
    </source>
</evidence>
<keyword evidence="3" id="KW-1185">Reference proteome</keyword>
<evidence type="ECO:0008006" key="4">
    <source>
        <dbReference type="Google" id="ProtNLM"/>
    </source>
</evidence>
<reference evidence="2 3" key="1">
    <citation type="submission" date="2019-01" db="EMBL/GenBank/DDBJ databases">
        <title>Sequencing the genomes of 1000 actinobacteria strains.</title>
        <authorList>
            <person name="Klenk H.-P."/>
        </authorList>
    </citation>
    <scope>NUCLEOTIDE SEQUENCE [LARGE SCALE GENOMIC DNA]</scope>
    <source>
        <strain evidence="2 3">DSM 43925</strain>
    </source>
</reference>
<gene>
    <name evidence="2" type="ORF">EDD27_6675</name>
</gene>
<sequence>MTAAMLPIDVSAVPGEGVPEETYAMYKEFAVEAVMWLVPVAVLIGVALLVTA</sequence>
<keyword evidence="1" id="KW-0472">Membrane</keyword>
<dbReference type="AlphaFoldDB" id="A0A438MEL7"/>
<feature type="transmembrane region" description="Helical" evidence="1">
    <location>
        <begin position="33"/>
        <end position="51"/>
    </location>
</feature>